<reference evidence="11" key="1">
    <citation type="submission" date="2016-08" db="EMBL/GenBank/DDBJ databases">
        <title>Complete Genome Seqeunce of Paenibacillus sp. nov. IHBB 9852 from high altitute lake of Indian trans-Himalayas.</title>
        <authorList>
            <person name="Kiran S."/>
            <person name="Swarnkar M.K."/>
            <person name="Rana A."/>
            <person name="Tewari R."/>
            <person name="Gulati A."/>
        </authorList>
    </citation>
    <scope>NUCLEOTIDE SEQUENCE [LARGE SCALE GENOMIC DNA]</scope>
    <source>
        <strain evidence="11">IHBB 9852</strain>
    </source>
</reference>
<dbReference type="SMART" id="SM00342">
    <property type="entry name" value="HTH_ARAC"/>
    <property type="match status" value="1"/>
</dbReference>
<dbReference type="Gene3D" id="3.40.50.2300">
    <property type="match status" value="1"/>
</dbReference>
<dbReference type="InterPro" id="IPR001789">
    <property type="entry name" value="Sig_transdc_resp-reg_receiver"/>
</dbReference>
<evidence type="ECO:0000259" key="10">
    <source>
        <dbReference type="PROSITE" id="PS50110"/>
    </source>
</evidence>
<dbReference type="PANTHER" id="PTHR42713">
    <property type="entry name" value="HISTIDINE KINASE-RELATED"/>
    <property type="match status" value="1"/>
</dbReference>
<proteinExistence type="predicted"/>
<dbReference type="AlphaFoldDB" id="A0A1B2DYC1"/>
<dbReference type="InterPro" id="IPR051552">
    <property type="entry name" value="HptR"/>
</dbReference>
<dbReference type="SUPFAM" id="SSF52172">
    <property type="entry name" value="CheY-like"/>
    <property type="match status" value="1"/>
</dbReference>
<evidence type="ECO:0000256" key="4">
    <source>
        <dbReference type="ARBA" id="ARBA00023012"/>
    </source>
</evidence>
<evidence type="ECO:0000256" key="6">
    <source>
        <dbReference type="ARBA" id="ARBA00023125"/>
    </source>
</evidence>
<accession>A0A1B2DYC1</accession>
<dbReference type="PROSITE" id="PS01124">
    <property type="entry name" value="HTH_ARAC_FAMILY_2"/>
    <property type="match status" value="1"/>
</dbReference>
<dbReference type="Pfam" id="PF00072">
    <property type="entry name" value="Response_reg"/>
    <property type="match status" value="1"/>
</dbReference>
<feature type="domain" description="Response regulatory" evidence="10">
    <location>
        <begin position="3"/>
        <end position="120"/>
    </location>
</feature>
<gene>
    <name evidence="11" type="ORF">BBD41_08765</name>
</gene>
<name>A0A1B2DYC1_9BACL</name>
<keyword evidence="2" id="KW-0963">Cytoplasm</keyword>
<keyword evidence="3 8" id="KW-0597">Phosphoprotein</keyword>
<dbReference type="SMART" id="SM00448">
    <property type="entry name" value="REC"/>
    <property type="match status" value="1"/>
</dbReference>
<dbReference type="InterPro" id="IPR020449">
    <property type="entry name" value="Tscrpt_reg_AraC-type_HTH"/>
</dbReference>
<feature type="domain" description="HTH araC/xylS-type" evidence="9">
    <location>
        <begin position="253"/>
        <end position="352"/>
    </location>
</feature>
<dbReference type="PANTHER" id="PTHR42713:SF3">
    <property type="entry name" value="TRANSCRIPTIONAL REGULATORY PROTEIN HPTR"/>
    <property type="match status" value="1"/>
</dbReference>
<dbReference type="CDD" id="cd17536">
    <property type="entry name" value="REC_YesN-like"/>
    <property type="match status" value="1"/>
</dbReference>
<dbReference type="GO" id="GO:0003700">
    <property type="term" value="F:DNA-binding transcription factor activity"/>
    <property type="evidence" value="ECO:0007669"/>
    <property type="project" value="InterPro"/>
</dbReference>
<dbReference type="InterPro" id="IPR018060">
    <property type="entry name" value="HTH_AraC"/>
</dbReference>
<evidence type="ECO:0000256" key="3">
    <source>
        <dbReference type="ARBA" id="ARBA00022553"/>
    </source>
</evidence>
<dbReference type="KEGG" id="pib:BBD41_08765"/>
<evidence type="ECO:0000313" key="11">
    <source>
        <dbReference type="EMBL" id="ANY72672.1"/>
    </source>
</evidence>
<dbReference type="RefSeq" id="WP_099477319.1">
    <property type="nucleotide sequence ID" value="NZ_CP016809.1"/>
</dbReference>
<evidence type="ECO:0000256" key="7">
    <source>
        <dbReference type="ARBA" id="ARBA00023163"/>
    </source>
</evidence>
<evidence type="ECO:0000256" key="5">
    <source>
        <dbReference type="ARBA" id="ARBA00023015"/>
    </source>
</evidence>
<evidence type="ECO:0000259" key="9">
    <source>
        <dbReference type="PROSITE" id="PS01124"/>
    </source>
</evidence>
<dbReference type="GO" id="GO:0000160">
    <property type="term" value="P:phosphorelay signal transduction system"/>
    <property type="evidence" value="ECO:0007669"/>
    <property type="project" value="UniProtKB-KW"/>
</dbReference>
<evidence type="ECO:0000256" key="2">
    <source>
        <dbReference type="ARBA" id="ARBA00022490"/>
    </source>
</evidence>
<dbReference type="PRINTS" id="PR00032">
    <property type="entry name" value="HTHARAC"/>
</dbReference>
<dbReference type="GO" id="GO:0005737">
    <property type="term" value="C:cytoplasm"/>
    <property type="evidence" value="ECO:0007669"/>
    <property type="project" value="UniProtKB-SubCell"/>
</dbReference>
<dbReference type="InterPro" id="IPR009057">
    <property type="entry name" value="Homeodomain-like_sf"/>
</dbReference>
<dbReference type="GO" id="GO:0043565">
    <property type="term" value="F:sequence-specific DNA binding"/>
    <property type="evidence" value="ECO:0007669"/>
    <property type="project" value="InterPro"/>
</dbReference>
<evidence type="ECO:0000256" key="1">
    <source>
        <dbReference type="ARBA" id="ARBA00004496"/>
    </source>
</evidence>
<keyword evidence="7" id="KW-0804">Transcription</keyword>
<sequence>MYKLMIIDDEYAIHLSLRKLTEASGLGIEVVAEAEDGAEAMKLMEETSPDIIVTDICMPEMDGLEFIRRVRESRKHTFILILSGHDNFEYARQAMRSGVSDFLLKPVDPAQFHAALVKACEELDRRVERFSRQTAWTLAQQRSKAQLVDLLWSAQEREALALAGDMIAHFETGGPADVSLPHYARMLMQELLLLLEERGLKLPDAELRNGMHTPDIAQDDDKEACRQRLLKSISETICWIKGMRNLGSHHNIVKAKQYIEENYAAEDLSLQEVADSLGMSVTYLSRTFKNETSMNFVKYVTQVRMDKAKELLAQGGLSAQEAAYRVGYSDYVHFSKTFKKVHGLTPSEFRKQSKTMTQDPAR</sequence>
<keyword evidence="4" id="KW-0902">Two-component regulatory system</keyword>
<dbReference type="EMBL" id="CP016809">
    <property type="protein sequence ID" value="ANY72672.1"/>
    <property type="molecule type" value="Genomic_DNA"/>
</dbReference>
<keyword evidence="5" id="KW-0805">Transcription regulation</keyword>
<dbReference type="InterPro" id="IPR011006">
    <property type="entry name" value="CheY-like_superfamily"/>
</dbReference>
<organism evidence="11">
    <name type="scientific">Paenibacillus ihbetae</name>
    <dbReference type="NCBI Taxonomy" id="1870820"/>
    <lineage>
        <taxon>Bacteria</taxon>
        <taxon>Bacillati</taxon>
        <taxon>Bacillota</taxon>
        <taxon>Bacilli</taxon>
        <taxon>Bacillales</taxon>
        <taxon>Paenibacillaceae</taxon>
        <taxon>Paenibacillus</taxon>
    </lineage>
</organism>
<evidence type="ECO:0000256" key="8">
    <source>
        <dbReference type="PROSITE-ProRule" id="PRU00169"/>
    </source>
</evidence>
<dbReference type="PROSITE" id="PS50110">
    <property type="entry name" value="RESPONSE_REGULATORY"/>
    <property type="match status" value="1"/>
</dbReference>
<feature type="modified residue" description="4-aspartylphosphate" evidence="8">
    <location>
        <position position="55"/>
    </location>
</feature>
<keyword evidence="6" id="KW-0238">DNA-binding</keyword>
<dbReference type="Pfam" id="PF12833">
    <property type="entry name" value="HTH_18"/>
    <property type="match status" value="1"/>
</dbReference>
<comment type="subcellular location">
    <subcellularLocation>
        <location evidence="1">Cytoplasm</location>
    </subcellularLocation>
</comment>
<dbReference type="SUPFAM" id="SSF46689">
    <property type="entry name" value="Homeodomain-like"/>
    <property type="match status" value="2"/>
</dbReference>
<protein>
    <submittedName>
        <fullName evidence="11">AraC family transcriptional regulator</fullName>
    </submittedName>
</protein>
<dbReference type="Gene3D" id="1.10.10.60">
    <property type="entry name" value="Homeodomain-like"/>
    <property type="match status" value="2"/>
</dbReference>